<evidence type="ECO:0000256" key="1">
    <source>
        <dbReference type="ARBA" id="ARBA00001966"/>
    </source>
</evidence>
<dbReference type="SFLD" id="SFLDS00029">
    <property type="entry name" value="Radical_SAM"/>
    <property type="match status" value="1"/>
</dbReference>
<dbReference type="InterPro" id="IPR013785">
    <property type="entry name" value="Aldolase_TIM"/>
</dbReference>
<dbReference type="GO" id="GO:0046872">
    <property type="term" value="F:metal ion binding"/>
    <property type="evidence" value="ECO:0007669"/>
    <property type="project" value="UniProtKB-KW"/>
</dbReference>
<feature type="domain" description="Radical SAM core" evidence="7">
    <location>
        <begin position="30"/>
        <end position="249"/>
    </location>
</feature>
<evidence type="ECO:0000256" key="6">
    <source>
        <dbReference type="ARBA" id="ARBA00023014"/>
    </source>
</evidence>
<dbReference type="PROSITE" id="PS51918">
    <property type="entry name" value="RADICAL_SAM"/>
    <property type="match status" value="1"/>
</dbReference>
<dbReference type="CDD" id="cd01335">
    <property type="entry name" value="Radical_SAM"/>
    <property type="match status" value="1"/>
</dbReference>
<keyword evidence="3" id="KW-0949">S-adenosyl-L-methionine</keyword>
<dbReference type="EMBL" id="BLAY01000046">
    <property type="protein sequence ID" value="GET38511.1"/>
    <property type="molecule type" value="Genomic_DNA"/>
</dbReference>
<dbReference type="PIRSF" id="PIRSF037420">
    <property type="entry name" value="PQQ_syn_pqqE"/>
    <property type="match status" value="1"/>
</dbReference>
<dbReference type="Pfam" id="PF13186">
    <property type="entry name" value="SPASM"/>
    <property type="match status" value="1"/>
</dbReference>
<dbReference type="Pfam" id="PF04055">
    <property type="entry name" value="Radical_SAM"/>
    <property type="match status" value="1"/>
</dbReference>
<dbReference type="SFLD" id="SFLDG01067">
    <property type="entry name" value="SPASM/twitch_domain_containing"/>
    <property type="match status" value="1"/>
</dbReference>
<dbReference type="Gene3D" id="3.20.20.70">
    <property type="entry name" value="Aldolase class I"/>
    <property type="match status" value="1"/>
</dbReference>
<keyword evidence="6" id="KW-0411">Iron-sulfur</keyword>
<dbReference type="InterPro" id="IPR007197">
    <property type="entry name" value="rSAM"/>
</dbReference>
<dbReference type="SFLD" id="SFLDG01386">
    <property type="entry name" value="main_SPASM_domain-containing"/>
    <property type="match status" value="1"/>
</dbReference>
<dbReference type="CDD" id="cd21109">
    <property type="entry name" value="SPASM"/>
    <property type="match status" value="1"/>
</dbReference>
<dbReference type="GO" id="GO:0003824">
    <property type="term" value="F:catalytic activity"/>
    <property type="evidence" value="ECO:0007669"/>
    <property type="project" value="InterPro"/>
</dbReference>
<protein>
    <submittedName>
        <fullName evidence="8">Heme biosynthesis protein</fullName>
    </submittedName>
</protein>
<dbReference type="PANTHER" id="PTHR11228:SF7">
    <property type="entry name" value="PQQA PEPTIDE CYCLASE"/>
    <property type="match status" value="1"/>
</dbReference>
<dbReference type="InterPro" id="IPR023885">
    <property type="entry name" value="4Fe4S-binding_SPASM_dom"/>
</dbReference>
<dbReference type="PANTHER" id="PTHR11228">
    <property type="entry name" value="RADICAL SAM DOMAIN PROTEIN"/>
    <property type="match status" value="1"/>
</dbReference>
<evidence type="ECO:0000256" key="3">
    <source>
        <dbReference type="ARBA" id="ARBA00022691"/>
    </source>
</evidence>
<dbReference type="Proteomes" id="UP001050975">
    <property type="component" value="Unassembled WGS sequence"/>
</dbReference>
<evidence type="ECO:0000256" key="5">
    <source>
        <dbReference type="ARBA" id="ARBA00023004"/>
    </source>
</evidence>
<evidence type="ECO:0000313" key="8">
    <source>
        <dbReference type="EMBL" id="GET38511.1"/>
    </source>
</evidence>
<keyword evidence="4" id="KW-0479">Metal-binding</keyword>
<dbReference type="AlphaFoldDB" id="A0AAV3XAT7"/>
<proteinExistence type="predicted"/>
<dbReference type="InterPro" id="IPR050377">
    <property type="entry name" value="Radical_SAM_PqqE_MftC-like"/>
</dbReference>
<dbReference type="InterPro" id="IPR058240">
    <property type="entry name" value="rSAM_sf"/>
</dbReference>
<comment type="cofactor">
    <cofactor evidence="1">
        <name>[4Fe-4S] cluster</name>
        <dbReference type="ChEBI" id="CHEBI:49883"/>
    </cofactor>
</comment>
<comment type="caution">
    <text evidence="8">The sequence shown here is derived from an EMBL/GenBank/DDBJ whole genome shotgun (WGS) entry which is preliminary data.</text>
</comment>
<dbReference type="RefSeq" id="WP_226582196.1">
    <property type="nucleotide sequence ID" value="NZ_BLAY01000046.1"/>
</dbReference>
<organism evidence="8 9">
    <name type="scientific">Microseira wollei NIES-4236</name>
    <dbReference type="NCBI Taxonomy" id="2530354"/>
    <lineage>
        <taxon>Bacteria</taxon>
        <taxon>Bacillati</taxon>
        <taxon>Cyanobacteriota</taxon>
        <taxon>Cyanophyceae</taxon>
        <taxon>Oscillatoriophycideae</taxon>
        <taxon>Aerosakkonematales</taxon>
        <taxon>Aerosakkonemataceae</taxon>
        <taxon>Microseira</taxon>
    </lineage>
</organism>
<keyword evidence="2" id="KW-0004">4Fe-4S</keyword>
<gene>
    <name evidence="8" type="ORF">MiSe_32690</name>
</gene>
<dbReference type="InterPro" id="IPR017200">
    <property type="entry name" value="PqqE-like"/>
</dbReference>
<reference evidence="8" key="1">
    <citation type="submission" date="2019-10" db="EMBL/GenBank/DDBJ databases">
        <title>Draft genome sequece of Microseira wollei NIES-4236.</title>
        <authorList>
            <person name="Yamaguchi H."/>
            <person name="Suzuki S."/>
            <person name="Kawachi M."/>
        </authorList>
    </citation>
    <scope>NUCLEOTIDE SEQUENCE</scope>
    <source>
        <strain evidence="8">NIES-4236</strain>
    </source>
</reference>
<sequence>MDALTLSKLAVKHTQNAVAESLYINYNYDMTKPVTFYGIVNERCNVKCRQCEYWRLKEYKDEMTIEEWQNALLRVKEFVGDFSINFSGGEPYIKKGFVDLLAFSHQNGINCGVTTNGYCMTKENAAKTVAAHPFNVNMSLDGHNAELHDYLRGQPGLFDRLSNGVRYLREEQEKQGVQFPINIKPTINKLNFRVLPDIVKWAEHLGATTVNFQPVNRWTQETYEELWIEDEDMAEFEQMMERLIEMKKNGAPIMNSDEVLRLMIPHFREEQAPPESRPCRVGLRNFWIDTRGDVKLCDEYPVVGNIKEQSAREIWYGEKAQEIRRQTVGCGKLCLITCVSQKTLLDKVAMGLKLLRN</sequence>
<accession>A0AAV3XAT7</accession>
<evidence type="ECO:0000259" key="7">
    <source>
        <dbReference type="PROSITE" id="PS51918"/>
    </source>
</evidence>
<name>A0AAV3XAT7_9CYAN</name>
<evidence type="ECO:0000256" key="2">
    <source>
        <dbReference type="ARBA" id="ARBA00022485"/>
    </source>
</evidence>
<evidence type="ECO:0000256" key="4">
    <source>
        <dbReference type="ARBA" id="ARBA00022723"/>
    </source>
</evidence>
<keyword evidence="9" id="KW-1185">Reference proteome</keyword>
<keyword evidence="5" id="KW-0408">Iron</keyword>
<dbReference type="GO" id="GO:0051539">
    <property type="term" value="F:4 iron, 4 sulfur cluster binding"/>
    <property type="evidence" value="ECO:0007669"/>
    <property type="project" value="UniProtKB-KW"/>
</dbReference>
<dbReference type="SUPFAM" id="SSF102114">
    <property type="entry name" value="Radical SAM enzymes"/>
    <property type="match status" value="1"/>
</dbReference>
<evidence type="ECO:0000313" key="9">
    <source>
        <dbReference type="Proteomes" id="UP001050975"/>
    </source>
</evidence>